<dbReference type="Proteomes" id="UP000015105">
    <property type="component" value="Chromosome 2D"/>
</dbReference>
<sequence length="114" mass="13081">MLEDIGKLPSVDSTITKARAVTVFLYAHTRVLSLMREFLGKDLVRSGITRFATAYLNLESMLDNKKQLQKLFRSDQLDEMGYLKKAKGSEANKTVRSEFFWRGVDIAVKFFEPL</sequence>
<reference evidence="1" key="3">
    <citation type="journal article" date="2017" name="Nature">
        <title>Genome sequence of the progenitor of the wheat D genome Aegilops tauschii.</title>
        <authorList>
            <person name="Luo M.C."/>
            <person name="Gu Y.Q."/>
            <person name="Puiu D."/>
            <person name="Wang H."/>
            <person name="Twardziok S.O."/>
            <person name="Deal K.R."/>
            <person name="Huo N."/>
            <person name="Zhu T."/>
            <person name="Wang L."/>
            <person name="Wang Y."/>
            <person name="McGuire P.E."/>
            <person name="Liu S."/>
            <person name="Long H."/>
            <person name="Ramasamy R.K."/>
            <person name="Rodriguez J.C."/>
            <person name="Van S.L."/>
            <person name="Yuan L."/>
            <person name="Wang Z."/>
            <person name="Xia Z."/>
            <person name="Xiao L."/>
            <person name="Anderson O.D."/>
            <person name="Ouyang S."/>
            <person name="Liang Y."/>
            <person name="Zimin A.V."/>
            <person name="Pertea G."/>
            <person name="Qi P."/>
            <person name="Bennetzen J.L."/>
            <person name="Dai X."/>
            <person name="Dawson M.W."/>
            <person name="Muller H.G."/>
            <person name="Kugler K."/>
            <person name="Rivarola-Duarte L."/>
            <person name="Spannagl M."/>
            <person name="Mayer K.F.X."/>
            <person name="Lu F.H."/>
            <person name="Bevan M.W."/>
            <person name="Leroy P."/>
            <person name="Li P."/>
            <person name="You F.M."/>
            <person name="Sun Q."/>
            <person name="Liu Z."/>
            <person name="Lyons E."/>
            <person name="Wicker T."/>
            <person name="Salzberg S.L."/>
            <person name="Devos K.M."/>
            <person name="Dvorak J."/>
        </authorList>
    </citation>
    <scope>NUCLEOTIDE SEQUENCE [LARGE SCALE GENOMIC DNA]</scope>
    <source>
        <strain evidence="1">cv. AL8/78</strain>
    </source>
</reference>
<reference evidence="2" key="1">
    <citation type="journal article" date="2014" name="Science">
        <title>Ancient hybridizations among the ancestral genomes of bread wheat.</title>
        <authorList>
            <consortium name="International Wheat Genome Sequencing Consortium,"/>
            <person name="Marcussen T."/>
            <person name="Sandve S.R."/>
            <person name="Heier L."/>
            <person name="Spannagl M."/>
            <person name="Pfeifer M."/>
            <person name="Jakobsen K.S."/>
            <person name="Wulff B.B."/>
            <person name="Steuernagel B."/>
            <person name="Mayer K.F."/>
            <person name="Olsen O.A."/>
        </authorList>
    </citation>
    <scope>NUCLEOTIDE SEQUENCE [LARGE SCALE GENOMIC DNA]</scope>
    <source>
        <strain evidence="2">cv. AL8/78</strain>
    </source>
</reference>
<keyword evidence="2" id="KW-1185">Reference proteome</keyword>
<dbReference type="AlphaFoldDB" id="A0A453AP45"/>
<evidence type="ECO:0000313" key="1">
    <source>
        <dbReference type="EnsemblPlants" id="AET2Gv20213700.1"/>
    </source>
</evidence>
<reference evidence="1" key="5">
    <citation type="journal article" date="2021" name="G3 (Bethesda)">
        <title>Aegilops tauschii genome assembly Aet v5.0 features greater sequence contiguity and improved annotation.</title>
        <authorList>
            <person name="Wang L."/>
            <person name="Zhu T."/>
            <person name="Rodriguez J.C."/>
            <person name="Deal K.R."/>
            <person name="Dubcovsky J."/>
            <person name="McGuire P.E."/>
            <person name="Lux T."/>
            <person name="Spannagl M."/>
            <person name="Mayer K.F.X."/>
            <person name="Baldrich P."/>
            <person name="Meyers B.C."/>
            <person name="Huo N."/>
            <person name="Gu Y.Q."/>
            <person name="Zhou H."/>
            <person name="Devos K.M."/>
            <person name="Bennetzen J.L."/>
            <person name="Unver T."/>
            <person name="Budak H."/>
            <person name="Gulick P.J."/>
            <person name="Galiba G."/>
            <person name="Kalapos B."/>
            <person name="Nelson D.R."/>
            <person name="Li P."/>
            <person name="You F.M."/>
            <person name="Luo M.C."/>
            <person name="Dvorak J."/>
        </authorList>
    </citation>
    <scope>NUCLEOTIDE SEQUENCE [LARGE SCALE GENOMIC DNA]</scope>
    <source>
        <strain evidence="1">cv. AL8/78</strain>
    </source>
</reference>
<name>A0A453AP45_AEGTS</name>
<dbReference type="InterPro" id="IPR012337">
    <property type="entry name" value="RNaseH-like_sf"/>
</dbReference>
<protein>
    <submittedName>
        <fullName evidence="1">Uncharacterized protein</fullName>
    </submittedName>
</protein>
<dbReference type="Gramene" id="AET2Gv20213700.1">
    <property type="protein sequence ID" value="AET2Gv20213700.1"/>
    <property type="gene ID" value="AET2Gv20213700"/>
</dbReference>
<reference evidence="1" key="4">
    <citation type="submission" date="2019-03" db="UniProtKB">
        <authorList>
            <consortium name="EnsemblPlants"/>
        </authorList>
    </citation>
    <scope>IDENTIFICATION</scope>
</reference>
<proteinExistence type="predicted"/>
<organism evidence="1 2">
    <name type="scientific">Aegilops tauschii subsp. strangulata</name>
    <name type="common">Goatgrass</name>
    <dbReference type="NCBI Taxonomy" id="200361"/>
    <lineage>
        <taxon>Eukaryota</taxon>
        <taxon>Viridiplantae</taxon>
        <taxon>Streptophyta</taxon>
        <taxon>Embryophyta</taxon>
        <taxon>Tracheophyta</taxon>
        <taxon>Spermatophyta</taxon>
        <taxon>Magnoliopsida</taxon>
        <taxon>Liliopsida</taxon>
        <taxon>Poales</taxon>
        <taxon>Poaceae</taxon>
        <taxon>BOP clade</taxon>
        <taxon>Pooideae</taxon>
        <taxon>Triticodae</taxon>
        <taxon>Triticeae</taxon>
        <taxon>Triticinae</taxon>
        <taxon>Aegilops</taxon>
    </lineage>
</organism>
<dbReference type="EnsemblPlants" id="AET2Gv20213700.1">
    <property type="protein sequence ID" value="AET2Gv20213700.1"/>
    <property type="gene ID" value="AET2Gv20213700"/>
</dbReference>
<evidence type="ECO:0000313" key="2">
    <source>
        <dbReference type="Proteomes" id="UP000015105"/>
    </source>
</evidence>
<reference evidence="2" key="2">
    <citation type="journal article" date="2017" name="Nat. Plants">
        <title>The Aegilops tauschii genome reveals multiple impacts of transposons.</title>
        <authorList>
            <person name="Zhao G."/>
            <person name="Zou C."/>
            <person name="Li K."/>
            <person name="Wang K."/>
            <person name="Li T."/>
            <person name="Gao L."/>
            <person name="Zhang X."/>
            <person name="Wang H."/>
            <person name="Yang Z."/>
            <person name="Liu X."/>
            <person name="Jiang W."/>
            <person name="Mao L."/>
            <person name="Kong X."/>
            <person name="Jiao Y."/>
            <person name="Jia J."/>
        </authorList>
    </citation>
    <scope>NUCLEOTIDE SEQUENCE [LARGE SCALE GENOMIC DNA]</scope>
    <source>
        <strain evidence="2">cv. AL8/78</strain>
    </source>
</reference>
<dbReference type="PANTHER" id="PTHR32166">
    <property type="entry name" value="OSJNBA0013A04.12 PROTEIN"/>
    <property type="match status" value="1"/>
</dbReference>
<dbReference type="PANTHER" id="PTHR32166:SF74">
    <property type="entry name" value="OS05G0256350 PROTEIN"/>
    <property type="match status" value="1"/>
</dbReference>
<accession>A0A453AP45</accession>
<dbReference type="SUPFAM" id="SSF53098">
    <property type="entry name" value="Ribonuclease H-like"/>
    <property type="match status" value="1"/>
</dbReference>